<dbReference type="InterPro" id="IPR003593">
    <property type="entry name" value="AAA+_ATPase"/>
</dbReference>
<dbReference type="SMART" id="SM00382">
    <property type="entry name" value="AAA"/>
    <property type="match status" value="1"/>
</dbReference>
<dbReference type="RefSeq" id="WP_202833778.1">
    <property type="nucleotide sequence ID" value="NZ_JAETWB010000014.1"/>
</dbReference>
<keyword evidence="3" id="KW-0547">Nucleotide-binding</keyword>
<feature type="domain" description="ABC transporter" evidence="8">
    <location>
        <begin position="241"/>
        <end position="474"/>
    </location>
</feature>
<dbReference type="EMBL" id="JAETWB010000014">
    <property type="protein sequence ID" value="MBL6080550.1"/>
    <property type="molecule type" value="Genomic_DNA"/>
</dbReference>
<evidence type="ECO:0000259" key="9">
    <source>
        <dbReference type="PROSITE" id="PS50929"/>
    </source>
</evidence>
<accession>A0ABS1U7N9</accession>
<dbReference type="InterPro" id="IPR039421">
    <property type="entry name" value="Type_1_exporter"/>
</dbReference>
<organism evidence="10 11">
    <name type="scientific">Belnapia arida</name>
    <dbReference type="NCBI Taxonomy" id="2804533"/>
    <lineage>
        <taxon>Bacteria</taxon>
        <taxon>Pseudomonadati</taxon>
        <taxon>Pseudomonadota</taxon>
        <taxon>Alphaproteobacteria</taxon>
        <taxon>Acetobacterales</taxon>
        <taxon>Roseomonadaceae</taxon>
        <taxon>Belnapia</taxon>
    </lineage>
</organism>
<evidence type="ECO:0000256" key="2">
    <source>
        <dbReference type="ARBA" id="ARBA00022692"/>
    </source>
</evidence>
<name>A0ABS1U7N9_9PROT</name>
<dbReference type="Gene3D" id="3.40.50.300">
    <property type="entry name" value="P-loop containing nucleotide triphosphate hydrolases"/>
    <property type="match status" value="1"/>
</dbReference>
<dbReference type="SUPFAM" id="SSF90123">
    <property type="entry name" value="ABC transporter transmembrane region"/>
    <property type="match status" value="1"/>
</dbReference>
<protein>
    <submittedName>
        <fullName evidence="10">ATP-binding cassette domain-containing protein</fullName>
    </submittedName>
</protein>
<evidence type="ECO:0000313" key="10">
    <source>
        <dbReference type="EMBL" id="MBL6080550.1"/>
    </source>
</evidence>
<reference evidence="10 11" key="1">
    <citation type="submission" date="2021-01" db="EMBL/GenBank/DDBJ databases">
        <title>Belnapia mucosa sp. nov. and Belnapia arida sp. nov., isolated from the Tabernas Desert (Almeria, Spain).</title>
        <authorList>
            <person name="Molina-Menor E."/>
            <person name="Vidal-Verdu A."/>
            <person name="Calonge A."/>
            <person name="Satari L."/>
            <person name="Pereto J."/>
            <person name="Porcar M."/>
        </authorList>
    </citation>
    <scope>NUCLEOTIDE SEQUENCE [LARGE SCALE GENOMIC DNA]</scope>
    <source>
        <strain evidence="10 11">T18</strain>
    </source>
</reference>
<evidence type="ECO:0000256" key="5">
    <source>
        <dbReference type="ARBA" id="ARBA00022989"/>
    </source>
</evidence>
<dbReference type="Pfam" id="PF00664">
    <property type="entry name" value="ABC_membrane"/>
    <property type="match status" value="1"/>
</dbReference>
<dbReference type="SUPFAM" id="SSF52540">
    <property type="entry name" value="P-loop containing nucleoside triphosphate hydrolases"/>
    <property type="match status" value="1"/>
</dbReference>
<proteinExistence type="predicted"/>
<dbReference type="Pfam" id="PF00005">
    <property type="entry name" value="ABC_tran"/>
    <property type="match status" value="1"/>
</dbReference>
<evidence type="ECO:0000256" key="3">
    <source>
        <dbReference type="ARBA" id="ARBA00022741"/>
    </source>
</evidence>
<dbReference type="PANTHER" id="PTHR24221">
    <property type="entry name" value="ATP-BINDING CASSETTE SUB-FAMILY B"/>
    <property type="match status" value="1"/>
</dbReference>
<evidence type="ECO:0000256" key="6">
    <source>
        <dbReference type="ARBA" id="ARBA00023136"/>
    </source>
</evidence>
<keyword evidence="2 7" id="KW-0812">Transmembrane</keyword>
<dbReference type="Gene3D" id="1.20.1560.10">
    <property type="entry name" value="ABC transporter type 1, transmembrane domain"/>
    <property type="match status" value="1"/>
</dbReference>
<keyword evidence="6 7" id="KW-0472">Membrane</keyword>
<dbReference type="InterPro" id="IPR036640">
    <property type="entry name" value="ABC1_TM_sf"/>
</dbReference>
<dbReference type="GO" id="GO:0005524">
    <property type="term" value="F:ATP binding"/>
    <property type="evidence" value="ECO:0007669"/>
    <property type="project" value="UniProtKB-KW"/>
</dbReference>
<evidence type="ECO:0000256" key="4">
    <source>
        <dbReference type="ARBA" id="ARBA00022840"/>
    </source>
</evidence>
<evidence type="ECO:0000259" key="8">
    <source>
        <dbReference type="PROSITE" id="PS50893"/>
    </source>
</evidence>
<dbReference type="InterPro" id="IPR003439">
    <property type="entry name" value="ABC_transporter-like_ATP-bd"/>
</dbReference>
<keyword evidence="11" id="KW-1185">Reference proteome</keyword>
<dbReference type="Proteomes" id="UP000660885">
    <property type="component" value="Unassembled WGS sequence"/>
</dbReference>
<dbReference type="PROSITE" id="PS50893">
    <property type="entry name" value="ABC_TRANSPORTER_2"/>
    <property type="match status" value="1"/>
</dbReference>
<dbReference type="PANTHER" id="PTHR24221:SF248">
    <property type="entry name" value="ABC TRANSPORTER TRANSMEMBRANE REGION"/>
    <property type="match status" value="1"/>
</dbReference>
<keyword evidence="4 10" id="KW-0067">ATP-binding</keyword>
<feature type="domain" description="ABC transmembrane type-1" evidence="9">
    <location>
        <begin position="29"/>
        <end position="209"/>
    </location>
</feature>
<dbReference type="InterPro" id="IPR011527">
    <property type="entry name" value="ABC1_TM_dom"/>
</dbReference>
<gene>
    <name evidence="10" type="ORF">JMJ56_21260</name>
</gene>
<dbReference type="PROSITE" id="PS50929">
    <property type="entry name" value="ABC_TM1F"/>
    <property type="match status" value="1"/>
</dbReference>
<evidence type="ECO:0000313" key="11">
    <source>
        <dbReference type="Proteomes" id="UP000660885"/>
    </source>
</evidence>
<comment type="subcellular location">
    <subcellularLocation>
        <location evidence="1">Cell membrane</location>
        <topology evidence="1">Multi-pass membrane protein</topology>
    </subcellularLocation>
</comment>
<evidence type="ECO:0000256" key="1">
    <source>
        <dbReference type="ARBA" id="ARBA00004651"/>
    </source>
</evidence>
<comment type="caution">
    <text evidence="10">The sequence shown here is derived from an EMBL/GenBank/DDBJ whole genome shotgun (WGS) entry which is preliminary data.</text>
</comment>
<feature type="transmembrane region" description="Helical" evidence="7">
    <location>
        <begin position="54"/>
        <end position="83"/>
    </location>
</feature>
<sequence>MADRLTTPALLAVAQHAKNGTTSLYEVLRDLQLVREAVSGFAGKMLVSMAMTPILLPLAFLVHWALAVIILLFCLAMALISLAMMGTMGRQRRLAAGNAAAVFGMTVDTMRSGEAVLAMGMLPRLARRWLSASSARAEESWRAEEAVARVQFLHQLALGLFRGAVMFAVTGITLAGGHMSSTFGGAAVLIMQVVTPFATLGNTIETWGEASAAWARLRRLASNVTQAPLQGLAFPVTQGRLVAERLSFRFDTRSPPILRNIDLAVEPRQLIGILGGPGSGKTTLMRLLLGLHQPSAGGVFLDGHATSQWDRRDLARHIGYLPQQPQLGSGTVAEVIARLEEPDPELVMDAARRAGAHDLIAGLPLGYATPLGQGTKLSLGQQHRIAIARALYGRPKLLLLDELGGSLDAEGEADVAAMLGRLRREGGSAVFTTHRPALLRMADRVLAIRNATLVPAGSAMHPHSDRSLPERRLA</sequence>
<evidence type="ECO:0000256" key="7">
    <source>
        <dbReference type="SAM" id="Phobius"/>
    </source>
</evidence>
<dbReference type="InterPro" id="IPR027417">
    <property type="entry name" value="P-loop_NTPase"/>
</dbReference>
<keyword evidence="5 7" id="KW-1133">Transmembrane helix</keyword>